<keyword evidence="2" id="KW-1185">Reference proteome</keyword>
<dbReference type="EMBL" id="AYKW01000056">
    <property type="protein sequence ID" value="PIL24711.1"/>
    <property type="molecule type" value="Genomic_DNA"/>
</dbReference>
<dbReference type="AlphaFoldDB" id="A0A2G8RT80"/>
<organism evidence="1 2">
    <name type="scientific">Ganoderma sinense ZZ0214-1</name>
    <dbReference type="NCBI Taxonomy" id="1077348"/>
    <lineage>
        <taxon>Eukaryota</taxon>
        <taxon>Fungi</taxon>
        <taxon>Dikarya</taxon>
        <taxon>Basidiomycota</taxon>
        <taxon>Agaricomycotina</taxon>
        <taxon>Agaricomycetes</taxon>
        <taxon>Polyporales</taxon>
        <taxon>Polyporaceae</taxon>
        <taxon>Ganoderma</taxon>
    </lineage>
</organism>
<name>A0A2G8RT80_9APHY</name>
<sequence length="279" mass="28284">MSAIAQPTATSPWNRLPRVAFVADNVQFEPETSPGNYHGEGTTMRVMIVELAHAEWGIIGSAVDRTPSPGFSMMIDNTFWFSANEIVGTLQLARQSVLPNGDWIICQLRFATAFDFADCARAVAEAKSHVLYHRGRMVDALVNMFERQVNEGLADESADEPSVPLPEHGAVDVATAAGTTVVVGAAAVVSAADTAAACAVDPTVGAAVDPTVVGAADPAFVGAADPAAAAAVDPAVVGAADPATAAAAVGAAVDHIVGAAVDHTVIGSADPAVVGAGVY</sequence>
<reference evidence="1 2" key="1">
    <citation type="journal article" date="2015" name="Sci. Rep.">
        <title>Chromosome-level genome map provides insights into diverse defense mechanisms in the medicinal fungus Ganoderma sinense.</title>
        <authorList>
            <person name="Zhu Y."/>
            <person name="Xu J."/>
            <person name="Sun C."/>
            <person name="Zhou S."/>
            <person name="Xu H."/>
            <person name="Nelson D.R."/>
            <person name="Qian J."/>
            <person name="Song J."/>
            <person name="Luo H."/>
            <person name="Xiang L."/>
            <person name="Li Y."/>
            <person name="Xu Z."/>
            <person name="Ji A."/>
            <person name="Wang L."/>
            <person name="Lu S."/>
            <person name="Hayward A."/>
            <person name="Sun W."/>
            <person name="Li X."/>
            <person name="Schwartz D.C."/>
            <person name="Wang Y."/>
            <person name="Chen S."/>
        </authorList>
    </citation>
    <scope>NUCLEOTIDE SEQUENCE [LARGE SCALE GENOMIC DNA]</scope>
    <source>
        <strain evidence="1 2">ZZ0214-1</strain>
    </source>
</reference>
<protein>
    <submittedName>
        <fullName evidence="1">Uncharacterized protein</fullName>
    </submittedName>
</protein>
<proteinExistence type="predicted"/>
<gene>
    <name evidence="1" type="ORF">GSI_12597</name>
</gene>
<comment type="caution">
    <text evidence="1">The sequence shown here is derived from an EMBL/GenBank/DDBJ whole genome shotgun (WGS) entry which is preliminary data.</text>
</comment>
<accession>A0A2G8RT80</accession>
<evidence type="ECO:0000313" key="2">
    <source>
        <dbReference type="Proteomes" id="UP000230002"/>
    </source>
</evidence>
<dbReference type="Proteomes" id="UP000230002">
    <property type="component" value="Unassembled WGS sequence"/>
</dbReference>
<evidence type="ECO:0000313" key="1">
    <source>
        <dbReference type="EMBL" id="PIL24711.1"/>
    </source>
</evidence>